<keyword evidence="2" id="KW-1185">Reference proteome</keyword>
<reference evidence="1" key="1">
    <citation type="submission" date="2022-05" db="EMBL/GenBank/DDBJ databases">
        <title>Chromosome-level genome of Chaenocephalus aceratus.</title>
        <authorList>
            <person name="Park H."/>
        </authorList>
    </citation>
    <scope>NUCLEOTIDE SEQUENCE</scope>
    <source>
        <strain evidence="1">KU_202001</strain>
    </source>
</reference>
<evidence type="ECO:0000313" key="2">
    <source>
        <dbReference type="Proteomes" id="UP001057452"/>
    </source>
</evidence>
<accession>A0ACB9XPX3</accession>
<protein>
    <submittedName>
        <fullName evidence="1">Uncharacterized protein</fullName>
    </submittedName>
</protein>
<feature type="non-terminal residue" evidence="1">
    <location>
        <position position="1"/>
    </location>
</feature>
<dbReference type="EMBL" id="CM043788">
    <property type="protein sequence ID" value="KAI4828891.1"/>
    <property type="molecule type" value="Genomic_DNA"/>
</dbReference>
<comment type="caution">
    <text evidence="1">The sequence shown here is derived from an EMBL/GenBank/DDBJ whole genome shotgun (WGS) entry which is preliminary data.</text>
</comment>
<proteinExistence type="predicted"/>
<evidence type="ECO:0000313" key="1">
    <source>
        <dbReference type="EMBL" id="KAI4828891.1"/>
    </source>
</evidence>
<dbReference type="Proteomes" id="UP001057452">
    <property type="component" value="Chromosome 4"/>
</dbReference>
<feature type="non-terminal residue" evidence="1">
    <location>
        <position position="150"/>
    </location>
</feature>
<organism evidence="1 2">
    <name type="scientific">Chaenocephalus aceratus</name>
    <name type="common">Blackfin icefish</name>
    <name type="synonym">Chaenichthys aceratus</name>
    <dbReference type="NCBI Taxonomy" id="36190"/>
    <lineage>
        <taxon>Eukaryota</taxon>
        <taxon>Metazoa</taxon>
        <taxon>Chordata</taxon>
        <taxon>Craniata</taxon>
        <taxon>Vertebrata</taxon>
        <taxon>Euteleostomi</taxon>
        <taxon>Actinopterygii</taxon>
        <taxon>Neopterygii</taxon>
        <taxon>Teleostei</taxon>
        <taxon>Neoteleostei</taxon>
        <taxon>Acanthomorphata</taxon>
        <taxon>Eupercaria</taxon>
        <taxon>Perciformes</taxon>
        <taxon>Notothenioidei</taxon>
        <taxon>Channichthyidae</taxon>
        <taxon>Chaenocephalus</taxon>
    </lineage>
</organism>
<name>A0ACB9XPX3_CHAAC</name>
<gene>
    <name evidence="1" type="ORF">KUCAC02_022962</name>
</gene>
<sequence>SVNTDYLADETRVYINFYPAYPQGACEFRQGSEVRVTCIRGRGFAQRHFSRPLHPAASPLLRLSVSWRPPGRLRLLAGAASQRAAPPPAHCRDEALKGICLCLHGSSALPQKKCNGTWQRAHTEYLSAGHLVNSTLAYCAHIQGRAALQA</sequence>